<name>A0A0F9RSF6_9ZZZZ</name>
<evidence type="ECO:0000313" key="1">
    <source>
        <dbReference type="EMBL" id="KKN59380.1"/>
    </source>
</evidence>
<dbReference type="PROSITE" id="PS51257">
    <property type="entry name" value="PROKAR_LIPOPROTEIN"/>
    <property type="match status" value="1"/>
</dbReference>
<reference evidence="1" key="1">
    <citation type="journal article" date="2015" name="Nature">
        <title>Complex archaea that bridge the gap between prokaryotes and eukaryotes.</title>
        <authorList>
            <person name="Spang A."/>
            <person name="Saw J.H."/>
            <person name="Jorgensen S.L."/>
            <person name="Zaremba-Niedzwiedzka K."/>
            <person name="Martijn J."/>
            <person name="Lind A.E."/>
            <person name="van Eijk R."/>
            <person name="Schleper C."/>
            <person name="Guy L."/>
            <person name="Ettema T.J."/>
        </authorList>
    </citation>
    <scope>NUCLEOTIDE SEQUENCE</scope>
</reference>
<protein>
    <submittedName>
        <fullName evidence="1">Uncharacterized protein</fullName>
    </submittedName>
</protein>
<sequence>MKRIKNSLKITAILCVFFFLLSCDNTLGVNDKSGVFLIVTRIVGTDALGDDADYLASDVETGGLGGYLTDPIMITLEAKLKRPEPIIPGASYKTSVIIDRYTITYTSPEGDPVPAAFEGRLAVVCEIDASVDIKIVAVRAEAKTVVPLSLLEDTLNVYWTVAEIRVIGHDLEGNAVEATGFISIYFADWADN</sequence>
<gene>
    <name evidence="1" type="ORF">LCGC14_0542740</name>
</gene>
<comment type="caution">
    <text evidence="1">The sequence shown here is derived from an EMBL/GenBank/DDBJ whole genome shotgun (WGS) entry which is preliminary data.</text>
</comment>
<organism evidence="1">
    <name type="scientific">marine sediment metagenome</name>
    <dbReference type="NCBI Taxonomy" id="412755"/>
    <lineage>
        <taxon>unclassified sequences</taxon>
        <taxon>metagenomes</taxon>
        <taxon>ecological metagenomes</taxon>
    </lineage>
</organism>
<accession>A0A0F9RSF6</accession>
<dbReference type="EMBL" id="LAZR01000728">
    <property type="protein sequence ID" value="KKN59380.1"/>
    <property type="molecule type" value="Genomic_DNA"/>
</dbReference>
<proteinExistence type="predicted"/>
<dbReference type="AlphaFoldDB" id="A0A0F9RSF6"/>